<name>A0A6M2CQF4_RHIMP</name>
<keyword evidence="3 8" id="KW-0949">S-adenosyl-L-methionine</keyword>
<comment type="similarity">
    <text evidence="8">Belongs to the class I-like SAM-binding methyltransferase superfamily.</text>
</comment>
<feature type="active site" description="Proton donor/acceptor" evidence="9">
    <location>
        <position position="438"/>
    </location>
</feature>
<evidence type="ECO:0000256" key="4">
    <source>
        <dbReference type="ARBA" id="ARBA00022853"/>
    </source>
</evidence>
<dbReference type="PANTHER" id="PTHR10738:SF0">
    <property type="entry name" value="PROTEIN ARGININE N-METHYLTRANSFERASE 5"/>
    <property type="match status" value="1"/>
</dbReference>
<dbReference type="Gene3D" id="3.40.50.150">
    <property type="entry name" value="Vaccinia Virus protein VP39"/>
    <property type="match status" value="1"/>
</dbReference>
<dbReference type="CTD" id="36809"/>
<evidence type="ECO:0000259" key="12">
    <source>
        <dbReference type="Pfam" id="PF05185"/>
    </source>
</evidence>
<dbReference type="FunFam" id="3.40.50.150:FF:000029">
    <property type="entry name" value="Protein arginine N-methyltransferase 5"/>
    <property type="match status" value="1"/>
</dbReference>
<dbReference type="PROSITE" id="PS51678">
    <property type="entry name" value="SAM_MT_PRMT"/>
    <property type="match status" value="1"/>
</dbReference>
<evidence type="ECO:0000256" key="7">
    <source>
        <dbReference type="ARBA" id="ARBA00048612"/>
    </source>
</evidence>
<dbReference type="PANTHER" id="PTHR10738">
    <property type="entry name" value="PROTEIN ARGININE N-METHYLTRANSFERASE 5"/>
    <property type="match status" value="1"/>
</dbReference>
<dbReference type="GO" id="GO:0005829">
    <property type="term" value="C:cytosol"/>
    <property type="evidence" value="ECO:0007669"/>
    <property type="project" value="TreeGrafter"/>
</dbReference>
<dbReference type="FunFam" id="2.70.160.11:FF:000003">
    <property type="entry name" value="Protein arginine N-methyltransferase 5"/>
    <property type="match status" value="1"/>
</dbReference>
<dbReference type="Pfam" id="PF17285">
    <property type="entry name" value="PRMT5_TIM"/>
    <property type="match status" value="1"/>
</dbReference>
<dbReference type="InterPro" id="IPR007857">
    <property type="entry name" value="Arg_MeTrfase_PRMT5"/>
</dbReference>
<dbReference type="GO" id="GO:0044020">
    <property type="term" value="F:histone H4R3 methyltransferase activity"/>
    <property type="evidence" value="ECO:0007669"/>
    <property type="project" value="UniProtKB-ARBA"/>
</dbReference>
<evidence type="ECO:0000256" key="11">
    <source>
        <dbReference type="PIRSR" id="PIRSR015894-3"/>
    </source>
</evidence>
<dbReference type="Gene3D" id="3.20.20.150">
    <property type="entry name" value="Divalent-metal-dependent TIM barrel enzymes"/>
    <property type="match status" value="1"/>
</dbReference>
<dbReference type="Pfam" id="PF17286">
    <property type="entry name" value="PRMT5_C"/>
    <property type="match status" value="1"/>
</dbReference>
<evidence type="ECO:0000259" key="14">
    <source>
        <dbReference type="Pfam" id="PF17286"/>
    </source>
</evidence>
<keyword evidence="5" id="KW-0805">Transcription regulation</keyword>
<organism evidence="15">
    <name type="scientific">Rhipicephalus microplus</name>
    <name type="common">Cattle tick</name>
    <name type="synonym">Boophilus microplus</name>
    <dbReference type="NCBI Taxonomy" id="6941"/>
    <lineage>
        <taxon>Eukaryota</taxon>
        <taxon>Metazoa</taxon>
        <taxon>Ecdysozoa</taxon>
        <taxon>Arthropoda</taxon>
        <taxon>Chelicerata</taxon>
        <taxon>Arachnida</taxon>
        <taxon>Acari</taxon>
        <taxon>Parasitiformes</taxon>
        <taxon>Ixodida</taxon>
        <taxon>Ixodoidea</taxon>
        <taxon>Ixodidae</taxon>
        <taxon>Rhipicephalinae</taxon>
        <taxon>Rhipicephalus</taxon>
        <taxon>Boophilus</taxon>
    </lineage>
</organism>
<reference evidence="15" key="1">
    <citation type="submission" date="2019-09" db="EMBL/GenBank/DDBJ databases">
        <title>Organ-specific transcriptomic study of the physiology of the cattle tick, Rhipicephalus microplus.</title>
        <authorList>
            <person name="Tirloni L."/>
            <person name="Braz G."/>
            <person name="Gandara A.C.P."/>
            <person name="Sabadin G.A."/>
            <person name="da Silva R.M."/>
            <person name="Guizzo M.G."/>
            <person name="Machado J.A."/>
            <person name="Costa E.P."/>
            <person name="Gomes H.F."/>
            <person name="Moraes J."/>
            <person name="Mota M.B.S."/>
            <person name="Mesquita R.D."/>
            <person name="Alvarenga P.H."/>
            <person name="Alves F."/>
            <person name="Seixas A."/>
            <person name="da Fonseca R.N."/>
            <person name="Fogaca A."/>
            <person name="Logullo C."/>
            <person name="Tanaka A."/>
            <person name="Daffre S."/>
            <person name="Termignoni C."/>
            <person name="Vaz I.S.Jr."/>
            <person name="Oliveira P.L."/>
            <person name="Ribeiro J.M."/>
        </authorList>
    </citation>
    <scope>NUCLEOTIDE SEQUENCE</scope>
    <source>
        <strain evidence="15">Porto Alegre</strain>
    </source>
</reference>
<dbReference type="InterPro" id="IPR035247">
    <property type="entry name" value="PRMT5_TIM"/>
</dbReference>
<dbReference type="OMA" id="IKYAWYE"/>
<keyword evidence="2 8" id="KW-0808">Transferase</keyword>
<dbReference type="OrthoDB" id="1368803at2759"/>
<dbReference type="Pfam" id="PF05185">
    <property type="entry name" value="PRMT5"/>
    <property type="match status" value="1"/>
</dbReference>
<dbReference type="InterPro" id="IPR035248">
    <property type="entry name" value="PRMT5_C"/>
</dbReference>
<keyword evidence="1 8" id="KW-0489">Methyltransferase</keyword>
<evidence type="ECO:0000256" key="2">
    <source>
        <dbReference type="ARBA" id="ARBA00022679"/>
    </source>
</evidence>
<protein>
    <recommendedName>
        <fullName evidence="8">Protein arginine N-methyltransferase</fullName>
    </recommendedName>
</protein>
<dbReference type="AlphaFoldDB" id="A0A6M2CQF4"/>
<feature type="active site" description="Proton donor/acceptor" evidence="9">
    <location>
        <position position="447"/>
    </location>
</feature>
<evidence type="ECO:0000256" key="3">
    <source>
        <dbReference type="ARBA" id="ARBA00022691"/>
    </source>
</evidence>
<evidence type="ECO:0000256" key="10">
    <source>
        <dbReference type="PIRSR" id="PIRSR015894-2"/>
    </source>
</evidence>
<comment type="catalytic activity">
    <reaction evidence="7">
        <text>L-arginyl-[protein] + 2 S-adenosyl-L-methionine = N(omega),N(omega)'-dimethyl-L-arginyl-[protein] + 2 S-adenosyl-L-homocysteine + 2 H(+)</text>
        <dbReference type="Rhea" id="RHEA:48108"/>
        <dbReference type="Rhea" id="RHEA-COMP:10532"/>
        <dbReference type="Rhea" id="RHEA-COMP:11992"/>
        <dbReference type="ChEBI" id="CHEBI:15378"/>
        <dbReference type="ChEBI" id="CHEBI:29965"/>
        <dbReference type="ChEBI" id="CHEBI:57856"/>
        <dbReference type="ChEBI" id="CHEBI:59789"/>
        <dbReference type="ChEBI" id="CHEBI:88221"/>
        <dbReference type="EC" id="2.1.1.320"/>
    </reaction>
</comment>
<feature type="binding site" evidence="10">
    <location>
        <position position="395"/>
    </location>
    <ligand>
        <name>S-adenosyl-L-methionine</name>
        <dbReference type="ChEBI" id="CHEBI:59789"/>
    </ligand>
</feature>
<dbReference type="Gene3D" id="2.70.160.11">
    <property type="entry name" value="Hnrnp arginine n-methyltransferase1"/>
    <property type="match status" value="1"/>
</dbReference>
<dbReference type="SUPFAM" id="SSF53335">
    <property type="entry name" value="S-adenosyl-L-methionine-dependent methyltransferases"/>
    <property type="match status" value="1"/>
</dbReference>
<dbReference type="EMBL" id="GHWJ01002870">
    <property type="protein sequence ID" value="NOV35607.1"/>
    <property type="molecule type" value="Transcribed_RNA"/>
</dbReference>
<dbReference type="GO" id="GO:0006355">
    <property type="term" value="P:regulation of DNA-templated transcription"/>
    <property type="evidence" value="ECO:0007669"/>
    <property type="project" value="TreeGrafter"/>
</dbReference>
<dbReference type="InterPro" id="IPR035075">
    <property type="entry name" value="PRMT5"/>
</dbReference>
<dbReference type="GO" id="GO:0005634">
    <property type="term" value="C:nucleus"/>
    <property type="evidence" value="ECO:0007669"/>
    <property type="project" value="UniProtKB-ARBA"/>
</dbReference>
<dbReference type="KEGG" id="rmp:119171718"/>
<evidence type="ECO:0000256" key="1">
    <source>
        <dbReference type="ARBA" id="ARBA00022603"/>
    </source>
</evidence>
<feature type="binding site" evidence="10">
    <location>
        <position position="328"/>
    </location>
    <ligand>
        <name>S-adenosyl-L-methionine</name>
        <dbReference type="ChEBI" id="CHEBI:59789"/>
    </ligand>
</feature>
<evidence type="ECO:0000259" key="13">
    <source>
        <dbReference type="Pfam" id="PF17285"/>
    </source>
</evidence>
<dbReference type="VEuPathDB" id="VectorBase:LOC119171718"/>
<sequence>MDARVSVSCGVDLHFVSDLPEAIIDAGNAGYKFVVADISHPRLRQEHLQPNPKSIPAPFARSDLVLPSQDWSSLVTLRISKWIDVDSHVESFRRTCEKVLHQELCYAAHVGVPAIMVDVHSRHCVNLARILSNFLKASSGFQLVFQAWIAIPMEAPSVQSRRYLCCLSKEDAECNNDNNNNLDSISRDDDPWEWWNVIRGVAGPEKRIGVALRLTADMPSEETLRRWLGEPVRCLVMSTSVFLTNKRGFPVLPRTHQVVLHRFFKLGCQLLVDGSCRHEHMSLYYQYVDHLYKTQPPDDPLSEFSKGFEDYLQIPLQPLMDNLESVTYEIFEKDPVKYTEYQRAIHLALMDKGAEAGKDKEIILMVVGAGRGPLVRAALHAAESAEQKVRIYAIEKNPNAVQTLLSLKAESWKDQVTVVSCDMRDFEAPEKADILVSELLGSFGDNELSPECLDGAQRFLKDDGISIPCQYTSYLAPLQSYKLITEVAALREKDKHPLTPYEVPYVVRLHNVTQLSEHQPLFTFVHPNKDKPIDNSRYKSLRFKIDNTSILHGFAGYFDTVLYKNVTLSICPNSHSPGMFSWFPIFFPIKEPVRLQKGSTVEVHFWRCVTARKVWYEWLVSEPEVGAVHNPSGRSYTIGL</sequence>
<dbReference type="RefSeq" id="XP_037278430.1">
    <property type="nucleotide sequence ID" value="XM_037422533.1"/>
</dbReference>
<feature type="binding site" evidence="10">
    <location>
        <begin position="337"/>
        <end position="338"/>
    </location>
    <ligand>
        <name>S-adenosyl-L-methionine</name>
        <dbReference type="ChEBI" id="CHEBI:59789"/>
    </ligand>
</feature>
<feature type="domain" description="PRMT5 oligomerisation" evidence="14">
    <location>
        <begin position="470"/>
        <end position="638"/>
    </location>
</feature>
<proteinExistence type="inferred from homology"/>
<feature type="domain" description="PRMT5 arginine-N-methyltransferase" evidence="12">
    <location>
        <begin position="303"/>
        <end position="467"/>
    </location>
</feature>
<evidence type="ECO:0000313" key="15">
    <source>
        <dbReference type="EMBL" id="NOV35607.1"/>
    </source>
</evidence>
<feature type="domain" description="PRMT5 TIM barrel" evidence="13">
    <location>
        <begin position="30"/>
        <end position="293"/>
    </location>
</feature>
<evidence type="ECO:0000256" key="9">
    <source>
        <dbReference type="PIRSR" id="PIRSR015894-1"/>
    </source>
</evidence>
<dbReference type="PIRSF" id="PIRSF015894">
    <property type="entry name" value="Skb1_MeTrfase"/>
    <property type="match status" value="1"/>
</dbReference>
<evidence type="ECO:0000256" key="8">
    <source>
        <dbReference type="PIRNR" id="PIRNR015894"/>
    </source>
</evidence>
<dbReference type="GO" id="GO:0035243">
    <property type="term" value="F:protein-arginine omega-N symmetric methyltransferase activity"/>
    <property type="evidence" value="ECO:0007669"/>
    <property type="project" value="UniProtKB-EC"/>
</dbReference>
<dbReference type="FunFam" id="3.20.20.150:FF:000008">
    <property type="entry name" value="Protein arginine N-methyltransferase 5"/>
    <property type="match status" value="1"/>
</dbReference>
<feature type="site" description="Critical for specifying symmetric addition of methyl groups" evidence="11">
    <location>
        <position position="331"/>
    </location>
</feature>
<dbReference type="GO" id="GO:0032259">
    <property type="term" value="P:methylation"/>
    <property type="evidence" value="ECO:0007669"/>
    <property type="project" value="UniProtKB-KW"/>
</dbReference>
<dbReference type="InterPro" id="IPR029063">
    <property type="entry name" value="SAM-dependent_MTases_sf"/>
</dbReference>
<evidence type="ECO:0000256" key="6">
    <source>
        <dbReference type="ARBA" id="ARBA00023163"/>
    </source>
</evidence>
<feature type="binding site" evidence="10">
    <location>
        <begin position="422"/>
        <end position="423"/>
    </location>
    <ligand>
        <name>S-adenosyl-L-methionine</name>
        <dbReference type="ChEBI" id="CHEBI:59789"/>
    </ligand>
</feature>
<dbReference type="InterPro" id="IPR025799">
    <property type="entry name" value="Arg_MeTrfase"/>
</dbReference>
<keyword evidence="6" id="KW-0804">Transcription</keyword>
<evidence type="ECO:0000256" key="5">
    <source>
        <dbReference type="ARBA" id="ARBA00023015"/>
    </source>
</evidence>
<keyword evidence="4" id="KW-0156">Chromatin regulator</keyword>
<dbReference type="CDD" id="cd02440">
    <property type="entry name" value="AdoMet_MTases"/>
    <property type="match status" value="1"/>
</dbReference>
<accession>A0A6M2CQF4</accession>